<gene>
    <name evidence="1" type="ORF">CLUP02_13885</name>
</gene>
<evidence type="ECO:0000313" key="1">
    <source>
        <dbReference type="EMBL" id="UQC88362.1"/>
    </source>
</evidence>
<dbReference type="KEGG" id="clup:CLUP02_13885"/>
<dbReference type="AlphaFoldDB" id="A0A9Q8T3B8"/>
<protein>
    <submittedName>
        <fullName evidence="1">Uncharacterized protein</fullName>
    </submittedName>
</protein>
<accession>A0A9Q8T3B8</accession>
<dbReference type="RefSeq" id="XP_049149967.1">
    <property type="nucleotide sequence ID" value="XM_049292821.1"/>
</dbReference>
<dbReference type="GeneID" id="73347831"/>
<organism evidence="1 2">
    <name type="scientific">Colletotrichum lupini</name>
    <dbReference type="NCBI Taxonomy" id="145971"/>
    <lineage>
        <taxon>Eukaryota</taxon>
        <taxon>Fungi</taxon>
        <taxon>Dikarya</taxon>
        <taxon>Ascomycota</taxon>
        <taxon>Pezizomycotina</taxon>
        <taxon>Sordariomycetes</taxon>
        <taxon>Hypocreomycetidae</taxon>
        <taxon>Glomerellales</taxon>
        <taxon>Glomerellaceae</taxon>
        <taxon>Colletotrichum</taxon>
        <taxon>Colletotrichum acutatum species complex</taxon>
    </lineage>
</organism>
<dbReference type="EMBL" id="CP019479">
    <property type="protein sequence ID" value="UQC88362.1"/>
    <property type="molecule type" value="Genomic_DNA"/>
</dbReference>
<dbReference type="Proteomes" id="UP000830671">
    <property type="component" value="Chromosome 7"/>
</dbReference>
<evidence type="ECO:0000313" key="2">
    <source>
        <dbReference type="Proteomes" id="UP000830671"/>
    </source>
</evidence>
<keyword evidence="2" id="KW-1185">Reference proteome</keyword>
<sequence>MSLKSRGSKKSWGDARRRSLGCQAFNRPQAETFFFLPAVAAFAGYCAMLSTTSLHPSPAIGLSCITAFSGLIGSPEGTYSGEMTMDLPSPVFFPSVPRRITTPFPSGRCTLDVFTSPFLSWFQTLQVAE</sequence>
<reference evidence="1" key="1">
    <citation type="journal article" date="2021" name="Mol. Plant Microbe Interact.">
        <title>Complete Genome Sequence of the Plant-Pathogenic Fungus Colletotrichum lupini.</title>
        <authorList>
            <person name="Baroncelli R."/>
            <person name="Pensec F."/>
            <person name="Da Lio D."/>
            <person name="Boufleur T."/>
            <person name="Vicente I."/>
            <person name="Sarrocco S."/>
            <person name="Picot A."/>
            <person name="Baraldi E."/>
            <person name="Sukno S."/>
            <person name="Thon M."/>
            <person name="Le Floch G."/>
        </authorList>
    </citation>
    <scope>NUCLEOTIDE SEQUENCE</scope>
    <source>
        <strain evidence="1">IMI 504893</strain>
    </source>
</reference>
<name>A0A9Q8T3B8_9PEZI</name>
<proteinExistence type="predicted"/>